<organism evidence="4">
    <name type="scientific">Gulosibacter sediminis</name>
    <dbReference type="NCBI Taxonomy" id="1729695"/>
    <lineage>
        <taxon>Bacteria</taxon>
        <taxon>Bacillati</taxon>
        <taxon>Actinomycetota</taxon>
        <taxon>Actinomycetes</taxon>
        <taxon>Micrococcales</taxon>
        <taxon>Microbacteriaceae</taxon>
        <taxon>Gulosibacter</taxon>
    </lineage>
</organism>
<name>A0ABY4MXT8_9MICO</name>
<feature type="compositionally biased region" description="Low complexity" evidence="1">
    <location>
        <begin position="382"/>
        <end position="447"/>
    </location>
</feature>
<evidence type="ECO:0000256" key="2">
    <source>
        <dbReference type="SAM" id="Phobius"/>
    </source>
</evidence>
<sequence length="518" mass="55151">MSYEPYPNQPGATPQGASNWQQQGSASWNFDGGAPQQPLGWRPPPKPGLFPLRPLTFGEIFSATFRLLRVNVAASFGGAFLIQLVTGLVTAVLPTIALIVGLNRISMAEVSDQDDLAISMTTWLLLALIPGIVMSLISSSLVQVIVAQVVAAGTLSRKLTLGEAFRTAWRRVWAVLGYVVVVAVASIIAMGILLLPIIIFFVILAQNDNPVVVLLLFGILLFFAGLALFFWVNTKLLVAVPSIVLEGYGPISAIARSWRLTNGYFWRTFGIWILVSLIVSVATQTISGILSFLFSFTSVLVPFGQTTTGQEGVVFGVAIGMALLSVLLSTVLQAISTVLLGGNAAIMYTDLRMRKEGLNIHLQQAAEDYNEGREPERDPWTAPDLGPAAPPAGYAPQQPFPQPAGEYGPAGYGQASYGPGQPGQQQPYQPYGQQQAGYGQQDASQQGFGQRAEFGQQSGQPYGGEPAVDAPTSPYASGGQQAWNSQQPSTGEQGGDGREPGTGAATDKTDGPEHPRPF</sequence>
<accession>A0ABY4MXT8</accession>
<keyword evidence="2" id="KW-0812">Transmembrane</keyword>
<feature type="transmembrane region" description="Helical" evidence="2">
    <location>
        <begin position="269"/>
        <end position="293"/>
    </location>
</feature>
<keyword evidence="2" id="KW-0472">Membrane</keyword>
<evidence type="ECO:0000256" key="1">
    <source>
        <dbReference type="SAM" id="MobiDB-lite"/>
    </source>
</evidence>
<dbReference type="InterPro" id="IPR018476">
    <property type="entry name" value="GlyceroP-diester-Pdiesterase_M"/>
</dbReference>
<feature type="region of interest" description="Disordered" evidence="1">
    <location>
        <begin position="367"/>
        <end position="518"/>
    </location>
</feature>
<feature type="transmembrane region" description="Helical" evidence="2">
    <location>
        <begin position="211"/>
        <end position="232"/>
    </location>
</feature>
<evidence type="ECO:0000313" key="4">
    <source>
        <dbReference type="EMBL" id="UQN15246.1"/>
    </source>
</evidence>
<feature type="transmembrane region" description="Helical" evidence="2">
    <location>
        <begin position="313"/>
        <end position="346"/>
    </location>
</feature>
<proteinExistence type="predicted"/>
<feature type="compositionally biased region" description="Polar residues" evidence="1">
    <location>
        <begin position="10"/>
        <end position="27"/>
    </location>
</feature>
<dbReference type="Pfam" id="PF10110">
    <property type="entry name" value="GPDPase_memb"/>
    <property type="match status" value="1"/>
</dbReference>
<feature type="domain" description="Glycerophosphoryl diester phosphodiesterase membrane" evidence="3">
    <location>
        <begin position="219"/>
        <end position="339"/>
    </location>
</feature>
<protein>
    <submittedName>
        <fullName evidence="4">Glycerophosphoryl diester phosphodiesterase membrane domain-containing protein</fullName>
    </submittedName>
</protein>
<feature type="compositionally biased region" description="Basic and acidic residues" evidence="1">
    <location>
        <begin position="507"/>
        <end position="518"/>
    </location>
</feature>
<feature type="transmembrane region" description="Helical" evidence="2">
    <location>
        <begin position="122"/>
        <end position="151"/>
    </location>
</feature>
<gene>
    <name evidence="4" type="ORF">M3M28_01875</name>
</gene>
<reference evidence="4" key="1">
    <citation type="submission" date="2022-05" db="EMBL/GenBank/DDBJ databases">
        <title>Complete genome sequence of toluene-degrading Gulosibacter sediminis strain ACHW.36C.</title>
        <authorList>
            <person name="Wai A.C."/>
            <person name="Lai G.K."/>
            <person name="Griffin S.D."/>
            <person name="Leung F.C."/>
        </authorList>
    </citation>
    <scope>NUCLEOTIDE SEQUENCE [LARGE SCALE GENOMIC DNA]</scope>
    <source>
        <strain evidence="4">ACHW.36C</strain>
    </source>
</reference>
<dbReference type="EMBL" id="CP097160">
    <property type="protein sequence ID" value="UQN15246.1"/>
    <property type="molecule type" value="Genomic_DNA"/>
</dbReference>
<feature type="compositionally biased region" description="Basic and acidic residues" evidence="1">
    <location>
        <begin position="370"/>
        <end position="379"/>
    </location>
</feature>
<feature type="region of interest" description="Disordered" evidence="1">
    <location>
        <begin position="1"/>
        <end position="27"/>
    </location>
</feature>
<feature type="transmembrane region" description="Helical" evidence="2">
    <location>
        <begin position="172"/>
        <end position="205"/>
    </location>
</feature>
<keyword evidence="2" id="KW-1133">Transmembrane helix</keyword>
<feature type="transmembrane region" description="Helical" evidence="2">
    <location>
        <begin position="80"/>
        <end position="102"/>
    </location>
</feature>
<evidence type="ECO:0000259" key="3">
    <source>
        <dbReference type="Pfam" id="PF10110"/>
    </source>
</evidence>
<feature type="compositionally biased region" description="Polar residues" evidence="1">
    <location>
        <begin position="474"/>
        <end position="491"/>
    </location>
</feature>